<organism evidence="2 3">
    <name type="scientific">Austropuccinia psidii MF-1</name>
    <dbReference type="NCBI Taxonomy" id="1389203"/>
    <lineage>
        <taxon>Eukaryota</taxon>
        <taxon>Fungi</taxon>
        <taxon>Dikarya</taxon>
        <taxon>Basidiomycota</taxon>
        <taxon>Pucciniomycotina</taxon>
        <taxon>Pucciniomycetes</taxon>
        <taxon>Pucciniales</taxon>
        <taxon>Sphaerophragmiaceae</taxon>
        <taxon>Austropuccinia</taxon>
    </lineage>
</organism>
<sequence>MGIWSWANNFSSTPSSPPVLATLSRSSSPSPSLEGVPKAAMAFYTFIKGDYDPQLFVPRPLSYFLGEETSSSGSIKSNCGYKKNFHPYNLCPHDSSGWAITAPQC</sequence>
<proteinExistence type="predicted"/>
<comment type="caution">
    <text evidence="2">The sequence shown here is derived from an EMBL/GenBank/DDBJ whole genome shotgun (WGS) entry which is preliminary data.</text>
</comment>
<evidence type="ECO:0000313" key="3">
    <source>
        <dbReference type="Proteomes" id="UP000765509"/>
    </source>
</evidence>
<reference evidence="2" key="1">
    <citation type="submission" date="2021-03" db="EMBL/GenBank/DDBJ databases">
        <title>Draft genome sequence of rust myrtle Austropuccinia psidii MF-1, a brazilian biotype.</title>
        <authorList>
            <person name="Quecine M.C."/>
            <person name="Pachon D.M.R."/>
            <person name="Bonatelli M.L."/>
            <person name="Correr F.H."/>
            <person name="Franceschini L.M."/>
            <person name="Leite T.F."/>
            <person name="Margarido G.R.A."/>
            <person name="Almeida C.A."/>
            <person name="Ferrarezi J.A."/>
            <person name="Labate C.A."/>
        </authorList>
    </citation>
    <scope>NUCLEOTIDE SEQUENCE</scope>
    <source>
        <strain evidence="2">MF-1</strain>
    </source>
</reference>
<dbReference type="AlphaFoldDB" id="A0A9Q3PJN3"/>
<keyword evidence="3" id="KW-1185">Reference proteome</keyword>
<protein>
    <submittedName>
        <fullName evidence="2">Uncharacterized protein</fullName>
    </submittedName>
</protein>
<gene>
    <name evidence="2" type="ORF">O181_102627</name>
</gene>
<name>A0A9Q3PJN3_9BASI</name>
<evidence type="ECO:0000256" key="1">
    <source>
        <dbReference type="SAM" id="MobiDB-lite"/>
    </source>
</evidence>
<dbReference type="EMBL" id="AVOT02073409">
    <property type="protein sequence ID" value="MBW0562912.1"/>
    <property type="molecule type" value="Genomic_DNA"/>
</dbReference>
<feature type="compositionally biased region" description="Polar residues" evidence="1">
    <location>
        <begin position="1"/>
        <end position="14"/>
    </location>
</feature>
<feature type="region of interest" description="Disordered" evidence="1">
    <location>
        <begin position="1"/>
        <end position="33"/>
    </location>
</feature>
<accession>A0A9Q3PJN3</accession>
<dbReference type="Proteomes" id="UP000765509">
    <property type="component" value="Unassembled WGS sequence"/>
</dbReference>
<evidence type="ECO:0000313" key="2">
    <source>
        <dbReference type="EMBL" id="MBW0562912.1"/>
    </source>
</evidence>